<evidence type="ECO:0000313" key="2">
    <source>
        <dbReference type="Proteomes" id="UP000799428"/>
    </source>
</evidence>
<sequence>IQLVPRLTNPNQRNRMLKLVVEATKKPDLAHFTSARLTNTTHANPCDPKPHATMFLATDEQARNNRSQTVHIYHDAEYNYTGHTL</sequence>
<evidence type="ECO:0000313" key="1">
    <source>
        <dbReference type="EMBL" id="KAF2702826.1"/>
    </source>
</evidence>
<proteinExistence type="predicted"/>
<accession>A0A6G1JQE7</accession>
<dbReference type="Proteomes" id="UP000799428">
    <property type="component" value="Unassembled WGS sequence"/>
</dbReference>
<gene>
    <name evidence="1" type="ORF">K504DRAFT_393781</name>
</gene>
<protein>
    <submittedName>
        <fullName evidence="1">Uncharacterized protein</fullName>
    </submittedName>
</protein>
<feature type="non-terminal residue" evidence="1">
    <location>
        <position position="1"/>
    </location>
</feature>
<dbReference type="EMBL" id="MU005792">
    <property type="protein sequence ID" value="KAF2702826.1"/>
    <property type="molecule type" value="Genomic_DNA"/>
</dbReference>
<reference evidence="1" key="1">
    <citation type="journal article" date="2020" name="Stud. Mycol.">
        <title>101 Dothideomycetes genomes: a test case for predicting lifestyles and emergence of pathogens.</title>
        <authorList>
            <person name="Haridas S."/>
            <person name="Albert R."/>
            <person name="Binder M."/>
            <person name="Bloem J."/>
            <person name="Labutti K."/>
            <person name="Salamov A."/>
            <person name="Andreopoulos B."/>
            <person name="Baker S."/>
            <person name="Barry K."/>
            <person name="Bills G."/>
            <person name="Bluhm B."/>
            <person name="Cannon C."/>
            <person name="Castanera R."/>
            <person name="Culley D."/>
            <person name="Daum C."/>
            <person name="Ezra D."/>
            <person name="Gonzalez J."/>
            <person name="Henrissat B."/>
            <person name="Kuo A."/>
            <person name="Liang C."/>
            <person name="Lipzen A."/>
            <person name="Lutzoni F."/>
            <person name="Magnuson J."/>
            <person name="Mondo S."/>
            <person name="Nolan M."/>
            <person name="Ohm R."/>
            <person name="Pangilinan J."/>
            <person name="Park H.-J."/>
            <person name="Ramirez L."/>
            <person name="Alfaro M."/>
            <person name="Sun H."/>
            <person name="Tritt A."/>
            <person name="Yoshinaga Y."/>
            <person name="Zwiers L.-H."/>
            <person name="Turgeon B."/>
            <person name="Goodwin S."/>
            <person name="Spatafora J."/>
            <person name="Crous P."/>
            <person name="Grigoriev I."/>
        </authorList>
    </citation>
    <scope>NUCLEOTIDE SEQUENCE</scope>
    <source>
        <strain evidence="1">CBS 279.74</strain>
    </source>
</reference>
<dbReference type="AlphaFoldDB" id="A0A6G1JQE7"/>
<keyword evidence="2" id="KW-1185">Reference proteome</keyword>
<dbReference type="OrthoDB" id="3911445at2759"/>
<name>A0A6G1JQE7_9PLEO</name>
<organism evidence="1 2">
    <name type="scientific">Pleomassaria siparia CBS 279.74</name>
    <dbReference type="NCBI Taxonomy" id="1314801"/>
    <lineage>
        <taxon>Eukaryota</taxon>
        <taxon>Fungi</taxon>
        <taxon>Dikarya</taxon>
        <taxon>Ascomycota</taxon>
        <taxon>Pezizomycotina</taxon>
        <taxon>Dothideomycetes</taxon>
        <taxon>Pleosporomycetidae</taxon>
        <taxon>Pleosporales</taxon>
        <taxon>Pleomassariaceae</taxon>
        <taxon>Pleomassaria</taxon>
    </lineage>
</organism>